<feature type="chain" id="PRO_5039577406" evidence="14">
    <location>
        <begin position="23"/>
        <end position="963"/>
    </location>
</feature>
<evidence type="ECO:0000256" key="6">
    <source>
        <dbReference type="ARBA" id="ARBA00022729"/>
    </source>
</evidence>
<evidence type="ECO:0000313" key="17">
    <source>
        <dbReference type="RefSeq" id="XP_052132125.1"/>
    </source>
</evidence>
<evidence type="ECO:0000256" key="9">
    <source>
        <dbReference type="ARBA" id="ARBA00022989"/>
    </source>
</evidence>
<accession>A0A9C6XAB1</accession>
<keyword evidence="10" id="KW-0406">Ion transport</keyword>
<name>A0A9C6XAB1_FRAOC</name>
<dbReference type="KEGG" id="foc:113209076"/>
<feature type="signal peptide" evidence="14">
    <location>
        <begin position="1"/>
        <end position="22"/>
    </location>
</feature>
<keyword evidence="6 14" id="KW-0732">Signal</keyword>
<dbReference type="InterPro" id="IPR013608">
    <property type="entry name" value="VWA_N"/>
</dbReference>
<dbReference type="Gene3D" id="3.40.50.410">
    <property type="entry name" value="von Willebrand factor, type A domain"/>
    <property type="match status" value="1"/>
</dbReference>
<evidence type="ECO:0000259" key="15">
    <source>
        <dbReference type="SMART" id="SM00327"/>
    </source>
</evidence>
<dbReference type="InterPro" id="IPR051173">
    <property type="entry name" value="Ca_channel_alpha-2/delta"/>
</dbReference>
<evidence type="ECO:0000256" key="7">
    <source>
        <dbReference type="ARBA" id="ARBA00022837"/>
    </source>
</evidence>
<keyword evidence="5" id="KW-0812">Transmembrane</keyword>
<comment type="subcellular location">
    <subcellularLocation>
        <location evidence="1">Membrane</location>
        <topology evidence="1">Single-pass type I membrane protein</topology>
    </subcellularLocation>
</comment>
<keyword evidence="7" id="KW-0106">Calcium</keyword>
<sequence length="963" mass="108399">MARAVGVAVCNVVVLTLAVALAAKQPKHPAHADQHAVVQAWAEKLGKELGEFASSVTRIRHLHDTFKKATVSVRNATALLDGVVRNVQDLMQIRVEQVHDIRRAAEEIGRIPPREMPIEVRDRRFRTYLGVKDYETTQAPPPPAPPKETKKSIVQRYNEWRSGTTMQPPTTTAVPTLPPTTLKPWLVHDEYFPGGSLVNESLSAVHVPVDVNDGTLPMEKDEPEEDLDQYTNSTGADVLRVIKITRRLDDVFVSNKERDRTTSWQFFAHYSGVMRQYPASKWDTLYQNDYFDARLRPWYMGAARSPKDVIILMDNSASISMTEPSLLTNLIAHMILDTLGPDDFVSVLLFNQTVYPLVPGLDHSLIPATSAYVRELQFALEASKLPGSKLPPKGNVCLPKALNTSFQLLEKYRRQSLGAACNQAIMLVTDIVPDFDDAWEGCNKEDRPKVYKRFEIDNSGRARVFTFVIKEPVQGEEWEAQKLACANMGWHTMIWKSGARATLQYLPVMSRPLVLAGMHPVHWTHMYADVTVPGISDQLWIELQHDEQVRRLQPFCIYHYALHPHKKSHYAHKPPIVDKELGKQEEFVITVSVPVRNLSREGVSGNHAPPWSNTIRDHQKKTLNMQTQNGDILGVAGIDVPISQIKRLIPQHKVGVNGYIFMVTNNGLVVFHPGMRPMFNGILKPGYNSVDMTELEQEDVPFLRNMSKSMKELRELIVNQTTGSVVLSIRQVYDNWHRVSRWNRRYHFQGVPDTPYSMVMAVPEDYGAFRVESGGTADKLPGMLAAERNWAVHPDWSYCACCGVPGRQGLHNRTVFARGLQQGRGRCARCEGAVGGACADSSLGAALAQDVEWTKPWFAQVSRDATVDKRWQLGNVSIAFMATHSGLTRWVTMSKNTVVRDDIDQHVRRMEASRGPDEVWYRRAVESAAAAASVHQPAYQMDQVDHWVVSVPLVDEPEADVYS</sequence>
<dbReference type="Gene3D" id="3.30.450.20">
    <property type="entry name" value="PAS domain"/>
    <property type="match status" value="1"/>
</dbReference>
<feature type="non-terminal residue" evidence="17">
    <location>
        <position position="963"/>
    </location>
</feature>
<protein>
    <submittedName>
        <fullName evidence="17">Voltage-dependent calcium channel subunit alpha-2/delta-4-like</fullName>
    </submittedName>
</protein>
<dbReference type="GO" id="GO:0005891">
    <property type="term" value="C:voltage-gated calcium channel complex"/>
    <property type="evidence" value="ECO:0007669"/>
    <property type="project" value="TreeGrafter"/>
</dbReference>
<dbReference type="OrthoDB" id="10054666at2759"/>
<dbReference type="RefSeq" id="XP_052132125.1">
    <property type="nucleotide sequence ID" value="XM_052276165.1"/>
</dbReference>
<dbReference type="Pfam" id="PF08399">
    <property type="entry name" value="VWA_N"/>
    <property type="match status" value="1"/>
</dbReference>
<dbReference type="SUPFAM" id="SSF53300">
    <property type="entry name" value="vWA-like"/>
    <property type="match status" value="1"/>
</dbReference>
<evidence type="ECO:0000313" key="16">
    <source>
        <dbReference type="Proteomes" id="UP000504606"/>
    </source>
</evidence>
<keyword evidence="13" id="KW-0407">Ion channel</keyword>
<evidence type="ECO:0000256" key="14">
    <source>
        <dbReference type="SAM" id="SignalP"/>
    </source>
</evidence>
<keyword evidence="3" id="KW-0109">Calcium transport</keyword>
<evidence type="ECO:0000256" key="3">
    <source>
        <dbReference type="ARBA" id="ARBA00022568"/>
    </source>
</evidence>
<evidence type="ECO:0000256" key="2">
    <source>
        <dbReference type="ARBA" id="ARBA00022448"/>
    </source>
</evidence>
<proteinExistence type="predicted"/>
<dbReference type="Proteomes" id="UP000504606">
    <property type="component" value="Unplaced"/>
</dbReference>
<keyword evidence="2" id="KW-0813">Transport</keyword>
<evidence type="ECO:0000256" key="5">
    <source>
        <dbReference type="ARBA" id="ARBA00022692"/>
    </source>
</evidence>
<dbReference type="InterPro" id="IPR002035">
    <property type="entry name" value="VWF_A"/>
</dbReference>
<keyword evidence="16" id="KW-1185">Reference proteome</keyword>
<evidence type="ECO:0000256" key="12">
    <source>
        <dbReference type="ARBA" id="ARBA00023180"/>
    </source>
</evidence>
<feature type="domain" description="VWFA" evidence="15">
    <location>
        <begin position="306"/>
        <end position="502"/>
    </location>
</feature>
<evidence type="ECO:0000256" key="8">
    <source>
        <dbReference type="ARBA" id="ARBA00022882"/>
    </source>
</evidence>
<dbReference type="AlphaFoldDB" id="A0A9C6XAB1"/>
<keyword evidence="12" id="KW-0325">Glycoprotein</keyword>
<evidence type="ECO:0000256" key="4">
    <source>
        <dbReference type="ARBA" id="ARBA00022673"/>
    </source>
</evidence>
<dbReference type="CDD" id="cd18774">
    <property type="entry name" value="PDC2_HK_sensor"/>
    <property type="match status" value="1"/>
</dbReference>
<organism evidence="16 17">
    <name type="scientific">Frankliniella occidentalis</name>
    <name type="common">Western flower thrips</name>
    <name type="synonym">Euthrips occidentalis</name>
    <dbReference type="NCBI Taxonomy" id="133901"/>
    <lineage>
        <taxon>Eukaryota</taxon>
        <taxon>Metazoa</taxon>
        <taxon>Ecdysozoa</taxon>
        <taxon>Arthropoda</taxon>
        <taxon>Hexapoda</taxon>
        <taxon>Insecta</taxon>
        <taxon>Pterygota</taxon>
        <taxon>Neoptera</taxon>
        <taxon>Paraneoptera</taxon>
        <taxon>Thysanoptera</taxon>
        <taxon>Terebrantia</taxon>
        <taxon>Thripoidea</taxon>
        <taxon>Thripidae</taxon>
        <taxon>Frankliniella</taxon>
    </lineage>
</organism>
<dbReference type="PANTHER" id="PTHR10166">
    <property type="entry name" value="VOLTAGE-DEPENDENT CALCIUM CHANNEL SUBUNIT ALPHA-2/DELTA-RELATED"/>
    <property type="match status" value="1"/>
</dbReference>
<dbReference type="SMART" id="SM00327">
    <property type="entry name" value="VWA"/>
    <property type="match status" value="1"/>
</dbReference>
<evidence type="ECO:0000256" key="10">
    <source>
        <dbReference type="ARBA" id="ARBA00023065"/>
    </source>
</evidence>
<keyword evidence="11" id="KW-0472">Membrane</keyword>
<dbReference type="PANTHER" id="PTHR10166:SF63">
    <property type="entry name" value="STRAIGHTJACKET, ISOFORM C"/>
    <property type="match status" value="1"/>
</dbReference>
<evidence type="ECO:0000256" key="11">
    <source>
        <dbReference type="ARBA" id="ARBA00023136"/>
    </source>
</evidence>
<keyword evidence="9" id="KW-1133">Transmembrane helix</keyword>
<evidence type="ECO:0000256" key="1">
    <source>
        <dbReference type="ARBA" id="ARBA00004479"/>
    </source>
</evidence>
<dbReference type="InterPro" id="IPR036465">
    <property type="entry name" value="vWFA_dom_sf"/>
</dbReference>
<dbReference type="GeneID" id="113209076"/>
<keyword evidence="4" id="KW-0107">Calcium channel</keyword>
<keyword evidence="8" id="KW-0851">Voltage-gated channel</keyword>
<evidence type="ECO:0000256" key="13">
    <source>
        <dbReference type="ARBA" id="ARBA00023303"/>
    </source>
</evidence>
<reference evidence="17" key="1">
    <citation type="submission" date="2025-08" db="UniProtKB">
        <authorList>
            <consortium name="RefSeq"/>
        </authorList>
    </citation>
    <scope>IDENTIFICATION</scope>
    <source>
        <tissue evidence="17">Whole organism</tissue>
    </source>
</reference>
<dbReference type="GO" id="GO:0005245">
    <property type="term" value="F:voltage-gated calcium channel activity"/>
    <property type="evidence" value="ECO:0007669"/>
    <property type="project" value="TreeGrafter"/>
</dbReference>
<gene>
    <name evidence="17" type="primary">LOC113209076</name>
</gene>